<feature type="transmembrane region" description="Helical" evidence="17">
    <location>
        <begin position="138"/>
        <end position="158"/>
    </location>
</feature>
<protein>
    <recommendedName>
        <fullName evidence="5 17">NADH-ubiquinone oxidoreductase chain 4</fullName>
        <ecNumber evidence="4 17">7.1.1.2</ecNumber>
    </recommendedName>
</protein>
<feature type="transmembrane region" description="Helical" evidence="17">
    <location>
        <begin position="295"/>
        <end position="316"/>
    </location>
</feature>
<feature type="transmembrane region" description="Helical" evidence="17">
    <location>
        <begin position="178"/>
        <end position="198"/>
    </location>
</feature>
<comment type="subcellular location">
    <subcellularLocation>
        <location evidence="2 17">Mitochondrion membrane</location>
        <topology evidence="2 17">Multi-pass membrane protein</topology>
    </subcellularLocation>
</comment>
<gene>
    <name evidence="20" type="primary">nad4</name>
</gene>
<evidence type="ECO:0000256" key="14">
    <source>
        <dbReference type="ARBA" id="ARBA00023128"/>
    </source>
</evidence>
<feature type="transmembrane region" description="Helical" evidence="17">
    <location>
        <begin position="105"/>
        <end position="126"/>
    </location>
</feature>
<dbReference type="GO" id="GO:0015990">
    <property type="term" value="P:electron transport coupled proton transport"/>
    <property type="evidence" value="ECO:0007669"/>
    <property type="project" value="TreeGrafter"/>
</dbReference>
<evidence type="ECO:0000256" key="11">
    <source>
        <dbReference type="ARBA" id="ARBA00022989"/>
    </source>
</evidence>
<comment type="function">
    <text evidence="1">Core subunit of the mitochondrial membrane respiratory chain NADH dehydrogenase (Complex I) that is believed to belong to the minimal assembly required for catalysis. Complex I functions in the transfer of electrons from NADH to the respiratory chain. The immediate electron acceptor for the enzyme is believed to be ubiquinone.</text>
</comment>
<evidence type="ECO:0000256" key="9">
    <source>
        <dbReference type="ARBA" id="ARBA00022967"/>
    </source>
</evidence>
<feature type="transmembrane region" description="Helical" evidence="17">
    <location>
        <begin position="267"/>
        <end position="289"/>
    </location>
</feature>
<dbReference type="InterPro" id="IPR000260">
    <property type="entry name" value="NADH4_N"/>
</dbReference>
<feature type="transmembrane region" description="Helical" evidence="17">
    <location>
        <begin position="83"/>
        <end position="99"/>
    </location>
</feature>
<evidence type="ECO:0000256" key="17">
    <source>
        <dbReference type="RuleBase" id="RU003297"/>
    </source>
</evidence>
<dbReference type="GO" id="GO:0048039">
    <property type="term" value="F:ubiquinone binding"/>
    <property type="evidence" value="ECO:0007669"/>
    <property type="project" value="TreeGrafter"/>
</dbReference>
<keyword evidence="13 17" id="KW-0830">Ubiquinone</keyword>
<dbReference type="InterPro" id="IPR003918">
    <property type="entry name" value="NADH_UbQ_OxRdtase"/>
</dbReference>
<keyword evidence="9" id="KW-1278">Translocase</keyword>
<evidence type="ECO:0000256" key="8">
    <source>
        <dbReference type="ARBA" id="ARBA00022692"/>
    </source>
</evidence>
<geneLocation type="mitochondrion" evidence="20"/>
<comment type="catalytic activity">
    <reaction evidence="16 17">
        <text>a ubiquinone + NADH + 5 H(+)(in) = a ubiquinol + NAD(+) + 4 H(+)(out)</text>
        <dbReference type="Rhea" id="RHEA:29091"/>
        <dbReference type="Rhea" id="RHEA-COMP:9565"/>
        <dbReference type="Rhea" id="RHEA-COMP:9566"/>
        <dbReference type="ChEBI" id="CHEBI:15378"/>
        <dbReference type="ChEBI" id="CHEBI:16389"/>
        <dbReference type="ChEBI" id="CHEBI:17976"/>
        <dbReference type="ChEBI" id="CHEBI:57540"/>
        <dbReference type="ChEBI" id="CHEBI:57945"/>
        <dbReference type="EC" id="7.1.1.2"/>
    </reaction>
</comment>
<keyword evidence="8 17" id="KW-0812">Transmembrane</keyword>
<keyword evidence="11 17" id="KW-1133">Transmembrane helix</keyword>
<dbReference type="GO" id="GO:0003954">
    <property type="term" value="F:NADH dehydrogenase activity"/>
    <property type="evidence" value="ECO:0007669"/>
    <property type="project" value="TreeGrafter"/>
</dbReference>
<evidence type="ECO:0000256" key="16">
    <source>
        <dbReference type="ARBA" id="ARBA00049551"/>
    </source>
</evidence>
<dbReference type="PANTHER" id="PTHR43507">
    <property type="entry name" value="NADH-UBIQUINONE OXIDOREDUCTASE CHAIN 4"/>
    <property type="match status" value="1"/>
</dbReference>
<proteinExistence type="inferred from homology"/>
<feature type="transmembrane region" description="Helical" evidence="17">
    <location>
        <begin position="404"/>
        <end position="430"/>
    </location>
</feature>
<feature type="domain" description="NADH:quinone oxidoreductase/Mrp antiporter transmembrane" evidence="18">
    <location>
        <begin position="101"/>
        <end position="384"/>
    </location>
</feature>
<evidence type="ECO:0000256" key="13">
    <source>
        <dbReference type="ARBA" id="ARBA00023075"/>
    </source>
</evidence>
<evidence type="ECO:0000256" key="15">
    <source>
        <dbReference type="ARBA" id="ARBA00023136"/>
    </source>
</evidence>
<dbReference type="InterPro" id="IPR001750">
    <property type="entry name" value="ND/Mrp_TM"/>
</dbReference>
<evidence type="ECO:0000256" key="6">
    <source>
        <dbReference type="ARBA" id="ARBA00022448"/>
    </source>
</evidence>
<feature type="transmembrane region" description="Helical" evidence="17">
    <location>
        <begin position="21"/>
        <end position="43"/>
    </location>
</feature>
<evidence type="ECO:0000256" key="12">
    <source>
        <dbReference type="ARBA" id="ARBA00023027"/>
    </source>
</evidence>
<keyword evidence="6 17" id="KW-0813">Transport</keyword>
<feature type="domain" description="NADH:ubiquinone oxidoreductase chain 4 N-terminal" evidence="19">
    <location>
        <begin position="1"/>
        <end position="97"/>
    </location>
</feature>
<dbReference type="EC" id="7.1.1.2" evidence="4 17"/>
<keyword evidence="12 17" id="KW-0520">NAD</keyword>
<evidence type="ECO:0000256" key="3">
    <source>
        <dbReference type="ARBA" id="ARBA00009025"/>
    </source>
</evidence>
<feature type="transmembrane region" description="Helical" evidence="17">
    <location>
        <begin position="55"/>
        <end position="76"/>
    </location>
</feature>
<dbReference type="Pfam" id="PF00361">
    <property type="entry name" value="Proton_antipo_M"/>
    <property type="match status" value="1"/>
</dbReference>
<dbReference type="Pfam" id="PF01059">
    <property type="entry name" value="Oxidored_q5_N"/>
    <property type="match status" value="1"/>
</dbReference>
<dbReference type="AlphaFoldDB" id="A0A343K1Y3"/>
<dbReference type="PRINTS" id="PR01437">
    <property type="entry name" value="NUOXDRDTASE4"/>
</dbReference>
<evidence type="ECO:0000256" key="5">
    <source>
        <dbReference type="ARBA" id="ARBA00021006"/>
    </source>
</evidence>
<name>A0A343K1Y3_9HEMI</name>
<dbReference type="GO" id="GO:0031966">
    <property type="term" value="C:mitochondrial membrane"/>
    <property type="evidence" value="ECO:0007669"/>
    <property type="project" value="UniProtKB-SubCell"/>
</dbReference>
<dbReference type="EMBL" id="KX437736">
    <property type="protein sequence ID" value="ATD12224.1"/>
    <property type="molecule type" value="Genomic_DNA"/>
</dbReference>
<feature type="transmembrane region" description="Helical" evidence="17">
    <location>
        <begin position="337"/>
        <end position="358"/>
    </location>
</feature>
<reference evidence="20" key="1">
    <citation type="journal article" date="2017" name="Zool. J. Linn. Soc.">
        <title>Insufficient power of mitogenomic data in resolving the auchenorrhynchan monophyly.</title>
        <authorList>
            <person name="Song N."/>
            <person name="Cai W."/>
            <person name="Li H."/>
        </authorList>
    </citation>
    <scope>NUCLEOTIDE SEQUENCE</scope>
</reference>
<feature type="transmembrane region" description="Helical" evidence="17">
    <location>
        <begin position="210"/>
        <end position="230"/>
    </location>
</feature>
<evidence type="ECO:0000256" key="2">
    <source>
        <dbReference type="ARBA" id="ARBA00004225"/>
    </source>
</evidence>
<comment type="similarity">
    <text evidence="3 17">Belongs to the complex I subunit 4 family.</text>
</comment>
<organism evidence="20">
    <name type="scientific">Dryadomorpha sp. EMHAU-2015-Zz060407</name>
    <dbReference type="NCBI Taxonomy" id="2037761"/>
    <lineage>
        <taxon>Eukaryota</taxon>
        <taxon>Metazoa</taxon>
        <taxon>Ecdysozoa</taxon>
        <taxon>Arthropoda</taxon>
        <taxon>Hexapoda</taxon>
        <taxon>Insecta</taxon>
        <taxon>Pterygota</taxon>
        <taxon>Neoptera</taxon>
        <taxon>Paraneoptera</taxon>
        <taxon>Hemiptera</taxon>
        <taxon>Auchenorrhyncha</taxon>
        <taxon>Membracoidea</taxon>
        <taxon>Cicadellidae</taxon>
        <taxon>Deltocephalinae</taxon>
        <taxon>Drabescini</taxon>
        <taxon>Dryadomorpha</taxon>
    </lineage>
</organism>
<keyword evidence="15 17" id="KW-0472">Membrane</keyword>
<keyword evidence="14 17" id="KW-0496">Mitochondrion</keyword>
<keyword evidence="7 17" id="KW-0679">Respiratory chain</keyword>
<evidence type="ECO:0000313" key="20">
    <source>
        <dbReference type="EMBL" id="ATD12224.1"/>
    </source>
</evidence>
<feature type="transmembrane region" description="Helical" evidence="17">
    <location>
        <begin position="370"/>
        <end position="392"/>
    </location>
</feature>
<evidence type="ECO:0000256" key="10">
    <source>
        <dbReference type="ARBA" id="ARBA00022982"/>
    </source>
</evidence>
<comment type="function">
    <text evidence="17">Core subunit of the mitochondrial membrane respiratory chain NADH dehydrogenase (Complex I) which catalyzes electron transfer from NADH through the respiratory chain, using ubiquinone as an electron acceptor. Essential for the catalytic activity and assembly of complex I.</text>
</comment>
<sequence length="436" mass="50918">MMGVIMYLFFLTPMVILKNSLLLSQFMYLFLYIFVMVMNYNVFYIKISYFFGLDIFSYNLMMLSLLIGSLMIISMVGCNNSSLYLFINLSLIFFLVIIFSSMNFLYMYISFEFVLVPLVILILGWGYQPERLMAGMYLFFYTLLVSLPLLILILNIIINSGSLFFDYLVFYSNFFPIHFILMLVFVVKLPMYMVHFWLPKAHVQAPVSGSMILAGLMLKIGGYGLIRLMYMYEYMYITYSYVWYSFSLVGSIMISVVCLLQGDIKCLIAYSSVAHMGMVIMGVVTMQIWGILGSFMLMLAHGFCSSGMFYAANLFYQRTSSRSFYINKGLMAYMPSFSMFWFIFCSFNMSCPPSLNFISELMILSSMMMFSVYSIFFFVFISFFCACFSYYLYSYSQHGLFNNLYSFSSLYISEFLCLFMHLVPLVFYPIMMMTLF</sequence>
<keyword evidence="10 17" id="KW-0249">Electron transport</keyword>
<feature type="transmembrane region" description="Helical" evidence="17">
    <location>
        <begin position="242"/>
        <end position="260"/>
    </location>
</feature>
<dbReference type="GO" id="GO:0042773">
    <property type="term" value="P:ATP synthesis coupled electron transport"/>
    <property type="evidence" value="ECO:0007669"/>
    <property type="project" value="InterPro"/>
</dbReference>
<accession>A0A343K1Y3</accession>
<evidence type="ECO:0000256" key="7">
    <source>
        <dbReference type="ARBA" id="ARBA00022660"/>
    </source>
</evidence>
<evidence type="ECO:0000256" key="1">
    <source>
        <dbReference type="ARBA" id="ARBA00003257"/>
    </source>
</evidence>
<evidence type="ECO:0000259" key="19">
    <source>
        <dbReference type="Pfam" id="PF01059"/>
    </source>
</evidence>
<dbReference type="PANTHER" id="PTHR43507:SF20">
    <property type="entry name" value="NADH-UBIQUINONE OXIDOREDUCTASE CHAIN 4"/>
    <property type="match status" value="1"/>
</dbReference>
<dbReference type="GO" id="GO:0008137">
    <property type="term" value="F:NADH dehydrogenase (ubiquinone) activity"/>
    <property type="evidence" value="ECO:0007669"/>
    <property type="project" value="UniProtKB-UniRule"/>
</dbReference>
<evidence type="ECO:0000256" key="4">
    <source>
        <dbReference type="ARBA" id="ARBA00012944"/>
    </source>
</evidence>
<evidence type="ECO:0000259" key="18">
    <source>
        <dbReference type="Pfam" id="PF00361"/>
    </source>
</evidence>